<reference evidence="1 2" key="1">
    <citation type="submission" date="2022-06" db="EMBL/GenBank/DDBJ databases">
        <title>Ideonella sp. NS12-5 Genome sequencing and assembly.</title>
        <authorList>
            <person name="Jung Y."/>
        </authorList>
    </citation>
    <scope>NUCLEOTIDE SEQUENCE [LARGE SCALE GENOMIC DNA]</scope>
    <source>
        <strain evidence="1 2">NS12-5</strain>
    </source>
</reference>
<keyword evidence="2" id="KW-1185">Reference proteome</keyword>
<name>A0ABT1BRK9_9BURK</name>
<proteinExistence type="predicted"/>
<comment type="caution">
    <text evidence="1">The sequence shown here is derived from an EMBL/GenBank/DDBJ whole genome shotgun (WGS) entry which is preliminary data.</text>
</comment>
<accession>A0ABT1BRK9</accession>
<dbReference type="RefSeq" id="WP_252771219.1">
    <property type="nucleotide sequence ID" value="NZ_JAMXMC010000011.1"/>
</dbReference>
<dbReference type="Proteomes" id="UP001204851">
    <property type="component" value="Unassembled WGS sequence"/>
</dbReference>
<protein>
    <submittedName>
        <fullName evidence="1">Uncharacterized protein</fullName>
    </submittedName>
</protein>
<organism evidence="1 2">
    <name type="scientific">Ideonella oryzae</name>
    <dbReference type="NCBI Taxonomy" id="2937441"/>
    <lineage>
        <taxon>Bacteria</taxon>
        <taxon>Pseudomonadati</taxon>
        <taxon>Pseudomonadota</taxon>
        <taxon>Betaproteobacteria</taxon>
        <taxon>Burkholderiales</taxon>
        <taxon>Sphaerotilaceae</taxon>
        <taxon>Ideonella</taxon>
    </lineage>
</organism>
<evidence type="ECO:0000313" key="2">
    <source>
        <dbReference type="Proteomes" id="UP001204851"/>
    </source>
</evidence>
<evidence type="ECO:0000313" key="1">
    <source>
        <dbReference type="EMBL" id="MCO5978559.1"/>
    </source>
</evidence>
<sequence>MPRIPRRRTPIVPTLQVSGHTAPLSWRQVVGLGVTLAGSCLWLAPMVHGMAAS</sequence>
<dbReference type="EMBL" id="JAMXMC010000011">
    <property type="protein sequence ID" value="MCO5978559.1"/>
    <property type="molecule type" value="Genomic_DNA"/>
</dbReference>
<gene>
    <name evidence="1" type="ORF">M0L44_17830</name>
</gene>